<feature type="transmembrane region" description="Helical" evidence="1">
    <location>
        <begin position="186"/>
        <end position="205"/>
    </location>
</feature>
<dbReference type="EMBL" id="BJNG01000035">
    <property type="protein sequence ID" value="GEC21600.1"/>
    <property type="molecule type" value="Genomic_DNA"/>
</dbReference>
<feature type="transmembrane region" description="Helical" evidence="1">
    <location>
        <begin position="60"/>
        <end position="83"/>
    </location>
</feature>
<feature type="transmembrane region" description="Helical" evidence="1">
    <location>
        <begin position="265"/>
        <end position="286"/>
    </location>
</feature>
<reference evidence="2 3" key="1">
    <citation type="submission" date="2019-06" db="EMBL/GenBank/DDBJ databases">
        <title>Whole genome shotgun sequence of Pseudonocardia hydrocarbonoxydans NBRC 14498.</title>
        <authorList>
            <person name="Hosoyama A."/>
            <person name="Uohara A."/>
            <person name="Ohji S."/>
            <person name="Ichikawa N."/>
        </authorList>
    </citation>
    <scope>NUCLEOTIDE SEQUENCE [LARGE SCALE GENOMIC DNA]</scope>
    <source>
        <strain evidence="2 3">NBRC 14498</strain>
    </source>
</reference>
<evidence type="ECO:0000313" key="2">
    <source>
        <dbReference type="EMBL" id="GEC21600.1"/>
    </source>
</evidence>
<dbReference type="GO" id="GO:0022857">
    <property type="term" value="F:transmembrane transporter activity"/>
    <property type="evidence" value="ECO:0007669"/>
    <property type="project" value="InterPro"/>
</dbReference>
<keyword evidence="1" id="KW-0812">Transmembrane</keyword>
<sequence>MPDRATLGDVSSSSAALADYRAALTSPGALVPALASALARLPIAMTTLAVLLYVQRVTGSYAVAAVVSAGTLAGESLGAVAQGRWMDRTGPTRPLLLAAGLYALAGAGLVLAIESGAALPLLVGAAALSGLVRPAMPGASRSLWARLVPAGPRRDAAYSYEAISLETFFILGPALAAFLVTAPWPGTALVVAIAGMVIGTTIFALSRPVRTQRPSAGGPSIGMLGALRPPGMRTVTLASLGFGLVIGSVEVGVNAVATEQGSPTLGGVLLSAWSVASVVAGVLYSLRPWPRPLHLRMPSLLAAFAACVTAMALVGPLASLPVLVVAMLAAGALITPQVTAHSLGVEATAPAGTSTEAFGWVVTAAVLGISSGQVLAGLAVDTAGAASSFLVGGVAGGIVAAALWWRRGTLAPRPAEHLTAA</sequence>
<organism evidence="2 3">
    <name type="scientific">Pseudonocardia hydrocarbonoxydans</name>
    <dbReference type="NCBI Taxonomy" id="76726"/>
    <lineage>
        <taxon>Bacteria</taxon>
        <taxon>Bacillati</taxon>
        <taxon>Actinomycetota</taxon>
        <taxon>Actinomycetes</taxon>
        <taxon>Pseudonocardiales</taxon>
        <taxon>Pseudonocardiaceae</taxon>
        <taxon>Pseudonocardia</taxon>
    </lineage>
</organism>
<comment type="caution">
    <text evidence="2">The sequence shown here is derived from an EMBL/GenBank/DDBJ whole genome shotgun (WGS) entry which is preliminary data.</text>
</comment>
<proteinExistence type="predicted"/>
<feature type="transmembrane region" description="Helical" evidence="1">
    <location>
        <begin position="157"/>
        <end position="180"/>
    </location>
</feature>
<dbReference type="Pfam" id="PF07690">
    <property type="entry name" value="MFS_1"/>
    <property type="match status" value="1"/>
</dbReference>
<dbReference type="PANTHER" id="PTHR23542:SF1">
    <property type="entry name" value="MAJOR FACILITATOR SUPERFAMILY (MFS) PROFILE DOMAIN-CONTAINING PROTEIN"/>
    <property type="match status" value="1"/>
</dbReference>
<evidence type="ECO:0000313" key="3">
    <source>
        <dbReference type="Proteomes" id="UP000320338"/>
    </source>
</evidence>
<keyword evidence="1" id="KW-1133">Transmembrane helix</keyword>
<dbReference type="SUPFAM" id="SSF103473">
    <property type="entry name" value="MFS general substrate transporter"/>
    <property type="match status" value="1"/>
</dbReference>
<feature type="transmembrane region" description="Helical" evidence="1">
    <location>
        <begin position="95"/>
        <end position="113"/>
    </location>
</feature>
<dbReference type="Gene3D" id="1.20.1250.20">
    <property type="entry name" value="MFS general substrate transporter like domains"/>
    <property type="match status" value="1"/>
</dbReference>
<dbReference type="Proteomes" id="UP000320338">
    <property type="component" value="Unassembled WGS sequence"/>
</dbReference>
<dbReference type="AlphaFoldDB" id="A0A4Y3WU38"/>
<keyword evidence="3" id="KW-1185">Reference proteome</keyword>
<feature type="transmembrane region" description="Helical" evidence="1">
    <location>
        <begin position="386"/>
        <end position="405"/>
    </location>
</feature>
<feature type="transmembrane region" description="Helical" evidence="1">
    <location>
        <begin position="30"/>
        <end position="54"/>
    </location>
</feature>
<name>A0A4Y3WU38_9PSEU</name>
<feature type="transmembrane region" description="Helical" evidence="1">
    <location>
        <begin position="324"/>
        <end position="345"/>
    </location>
</feature>
<dbReference type="InterPro" id="IPR036259">
    <property type="entry name" value="MFS_trans_sf"/>
</dbReference>
<feature type="transmembrane region" description="Helical" evidence="1">
    <location>
        <begin position="298"/>
        <end position="318"/>
    </location>
</feature>
<feature type="transmembrane region" description="Helical" evidence="1">
    <location>
        <begin position="234"/>
        <end position="253"/>
    </location>
</feature>
<accession>A0A4Y3WU38</accession>
<dbReference type="InterPro" id="IPR011701">
    <property type="entry name" value="MFS"/>
</dbReference>
<keyword evidence="1" id="KW-0472">Membrane</keyword>
<feature type="transmembrane region" description="Helical" evidence="1">
    <location>
        <begin position="357"/>
        <end position="380"/>
    </location>
</feature>
<gene>
    <name evidence="2" type="ORF">PHY01_38830</name>
</gene>
<protein>
    <submittedName>
        <fullName evidence="2">MFS transporter</fullName>
    </submittedName>
</protein>
<dbReference type="PANTHER" id="PTHR23542">
    <property type="match status" value="1"/>
</dbReference>
<evidence type="ECO:0000256" key="1">
    <source>
        <dbReference type="SAM" id="Phobius"/>
    </source>
</evidence>